<dbReference type="PANTHER" id="PTHR30511">
    <property type="entry name" value="ALANINE RACEMASE"/>
    <property type="match status" value="1"/>
</dbReference>
<dbReference type="InterPro" id="IPR035911">
    <property type="entry name" value="MurE/MurF_N"/>
</dbReference>
<dbReference type="GO" id="GO:0008784">
    <property type="term" value="F:alanine racemase activity"/>
    <property type="evidence" value="ECO:0007669"/>
    <property type="project" value="UniProtKB-UniRule"/>
</dbReference>
<feature type="active site" description="Proton acceptor; specific for D-alanine" evidence="5">
    <location>
        <position position="483"/>
    </location>
</feature>
<evidence type="ECO:0000256" key="7">
    <source>
        <dbReference type="PIRSR" id="PIRSR600821-52"/>
    </source>
</evidence>
<evidence type="ECO:0000256" key="5">
    <source>
        <dbReference type="HAMAP-Rule" id="MF_01201"/>
    </source>
</evidence>
<organism evidence="9 10">
    <name type="scientific">Apibacter mensalis</name>
    <dbReference type="NCBI Taxonomy" id="1586267"/>
    <lineage>
        <taxon>Bacteria</taxon>
        <taxon>Pseudomonadati</taxon>
        <taxon>Bacteroidota</taxon>
        <taxon>Flavobacteriia</taxon>
        <taxon>Flavobacteriales</taxon>
        <taxon>Weeksellaceae</taxon>
        <taxon>Apibacter</taxon>
    </lineage>
</organism>
<evidence type="ECO:0000256" key="6">
    <source>
        <dbReference type="PIRSR" id="PIRSR600821-50"/>
    </source>
</evidence>
<dbReference type="SUPFAM" id="SSF63418">
    <property type="entry name" value="MurE/MurF N-terminal domain"/>
    <property type="match status" value="1"/>
</dbReference>
<dbReference type="Proteomes" id="UP000182761">
    <property type="component" value="Unassembled WGS sequence"/>
</dbReference>
<dbReference type="InterPro" id="IPR029066">
    <property type="entry name" value="PLP-binding_barrel"/>
</dbReference>
<dbReference type="SUPFAM" id="SSF50621">
    <property type="entry name" value="Alanine racemase C-terminal domain-like"/>
    <property type="match status" value="1"/>
</dbReference>
<dbReference type="Pfam" id="PF08245">
    <property type="entry name" value="Mur_ligase_M"/>
    <property type="match status" value="1"/>
</dbReference>
<evidence type="ECO:0000313" key="9">
    <source>
        <dbReference type="EMBL" id="CVK17005.1"/>
    </source>
</evidence>
<dbReference type="SUPFAM" id="SSF53244">
    <property type="entry name" value="MurD-like peptide ligases, peptide-binding domain"/>
    <property type="match status" value="1"/>
</dbReference>
<gene>
    <name evidence="9" type="ORF">Ga0061079_11420</name>
</gene>
<dbReference type="HAMAP" id="MF_01201">
    <property type="entry name" value="Ala_racemase"/>
    <property type="match status" value="1"/>
</dbReference>
<feature type="modified residue" description="N6-(pyridoxal phosphate)lysine" evidence="5 6">
    <location>
        <position position="483"/>
    </location>
</feature>
<comment type="catalytic activity">
    <reaction evidence="1 5">
        <text>L-alanine = D-alanine</text>
        <dbReference type="Rhea" id="RHEA:20249"/>
        <dbReference type="ChEBI" id="CHEBI:57416"/>
        <dbReference type="ChEBI" id="CHEBI:57972"/>
        <dbReference type="EC" id="5.1.1.1"/>
    </reaction>
</comment>
<dbReference type="InterPro" id="IPR036615">
    <property type="entry name" value="Mur_ligase_C_dom_sf"/>
</dbReference>
<dbReference type="InterPro" id="IPR000821">
    <property type="entry name" value="Ala_racemase"/>
</dbReference>
<dbReference type="Pfam" id="PF01168">
    <property type="entry name" value="Ala_racemase_N"/>
    <property type="match status" value="1"/>
</dbReference>
<dbReference type="SUPFAM" id="SSF51419">
    <property type="entry name" value="PLP-binding barrel"/>
    <property type="match status" value="1"/>
</dbReference>
<dbReference type="GO" id="GO:0005829">
    <property type="term" value="C:cytosol"/>
    <property type="evidence" value="ECO:0007669"/>
    <property type="project" value="TreeGrafter"/>
</dbReference>
<comment type="cofactor">
    <cofactor evidence="2 5 6">
        <name>pyridoxal 5'-phosphate</name>
        <dbReference type="ChEBI" id="CHEBI:597326"/>
    </cofactor>
</comment>
<keyword evidence="4 5" id="KW-0413">Isomerase</keyword>
<dbReference type="EMBL" id="FCOR01000014">
    <property type="protein sequence ID" value="CVK17005.1"/>
    <property type="molecule type" value="Genomic_DNA"/>
</dbReference>
<dbReference type="InterPro" id="IPR013221">
    <property type="entry name" value="Mur_ligase_cen"/>
</dbReference>
<dbReference type="Gene3D" id="3.40.1190.10">
    <property type="entry name" value="Mur-like, catalytic domain"/>
    <property type="match status" value="1"/>
</dbReference>
<dbReference type="PANTHER" id="PTHR30511:SF0">
    <property type="entry name" value="ALANINE RACEMASE, CATABOLIC-RELATED"/>
    <property type="match status" value="1"/>
</dbReference>
<dbReference type="CDD" id="cd00430">
    <property type="entry name" value="PLPDE_III_AR"/>
    <property type="match status" value="1"/>
</dbReference>
<dbReference type="PRINTS" id="PR00992">
    <property type="entry name" value="ALARACEMASE"/>
</dbReference>
<evidence type="ECO:0000259" key="8">
    <source>
        <dbReference type="SMART" id="SM01005"/>
    </source>
</evidence>
<dbReference type="SUPFAM" id="SSF53623">
    <property type="entry name" value="MurD-like peptide ligases, catalytic domain"/>
    <property type="match status" value="1"/>
</dbReference>
<accession>A0A0X3ASE6</accession>
<name>A0A0X3ASE6_9FLAO</name>
<dbReference type="Gene3D" id="3.20.20.10">
    <property type="entry name" value="Alanine racemase"/>
    <property type="match status" value="1"/>
</dbReference>
<evidence type="ECO:0000313" key="10">
    <source>
        <dbReference type="Proteomes" id="UP000182761"/>
    </source>
</evidence>
<feature type="domain" description="Alanine racemase C-terminal" evidence="8">
    <location>
        <begin position="688"/>
        <end position="812"/>
    </location>
</feature>
<dbReference type="SMART" id="SM01005">
    <property type="entry name" value="Ala_racemase_C"/>
    <property type="match status" value="1"/>
</dbReference>
<dbReference type="Gene3D" id="3.40.1390.10">
    <property type="entry name" value="MurE/MurF, N-terminal domain"/>
    <property type="match status" value="1"/>
</dbReference>
<dbReference type="GO" id="GO:0016881">
    <property type="term" value="F:acid-amino acid ligase activity"/>
    <property type="evidence" value="ECO:0007669"/>
    <property type="project" value="InterPro"/>
</dbReference>
<sequence>MIYCVTHLALIIDAQLIGDPDRKIQHIFYDSRNIVSPADGAFIAFIGIRDGHKYMEDAYKKSVRIFIGSHIPVIHSDATYLIVDDPVSALQKWACYHINSYPSLTTIGITGSNGKTILKEWLNQCLWDVFSIIKSPKSFNSQMGLPLSVLQIESKHDLGIFEVGISKPGEMDKQERVLHPTIGVLTNVLGAHSEYFKDKEEQIVEKIKLFKNSQVIIYPTDPNISKIIQLEYPNKKLISFGKENSDIQLLETTLNGNTTVLSVSVFGEPREFIFPFTDDASIQNVLCLLAVLSELGYNYDFIQEKILHLQFVSMRLELVSGINNCTIINDTFNSDYQSLEIALHFLFQQNKPKKVLVLSDILQSRLAEAELYKKIADLVNSFPLHHILLVGEKTYKYRHLFNNILKSFLSTVEVIRFLESRSIKDAALLIKGARKFELEKVTQLLEVQSHDTILEVNLHSLLMNVNYFKSLLKPETKIIAMVKASSYGLGNFEIAEVLQFYHIDYLAVAYPDEGFKLRDKGIHLPIMVMNPEISSYDRVIEYELEPEIYSFRELNLFVHKLKEKKLTKYPIHIKIDTGMHRLGFQPEEAQKLGDLLKNNVYVKVKSIFSHFAVSDVSEQEEFTRLQASKLKYSFDILAKILGYQPLLHIANSAGIINYPEYHFDAVRLGIGMYGYIDNEKTLKKLKNVITLKTVISNIHDLEPGETVGYGRQFVAKKTTSVATLPIGYADGIRRIVGNGKGYVTIHGKKAPIIGNICMDMMMIDVTNIACKEGDTVIIMGENPSLIEYAEWYQTIPYEVLTSISSRVKRIYYRE</sequence>
<dbReference type="NCBIfam" id="TIGR00492">
    <property type="entry name" value="alr"/>
    <property type="match status" value="1"/>
</dbReference>
<dbReference type="Pfam" id="PF00842">
    <property type="entry name" value="Ala_racemase_C"/>
    <property type="match status" value="1"/>
</dbReference>
<dbReference type="InterPro" id="IPR009006">
    <property type="entry name" value="Ala_racemase/Decarboxylase_C"/>
</dbReference>
<evidence type="ECO:0000256" key="4">
    <source>
        <dbReference type="ARBA" id="ARBA00023235"/>
    </source>
</evidence>
<dbReference type="RefSeq" id="WP_073961263.1">
    <property type="nucleotide sequence ID" value="NZ_FCOR01000014.1"/>
</dbReference>
<evidence type="ECO:0000256" key="2">
    <source>
        <dbReference type="ARBA" id="ARBA00001933"/>
    </source>
</evidence>
<dbReference type="GO" id="GO:0005524">
    <property type="term" value="F:ATP binding"/>
    <property type="evidence" value="ECO:0007669"/>
    <property type="project" value="InterPro"/>
</dbReference>
<comment type="similarity">
    <text evidence="5">Belongs to the alanine racemase family.</text>
</comment>
<dbReference type="InterPro" id="IPR011079">
    <property type="entry name" value="Ala_racemase_C"/>
</dbReference>
<keyword evidence="10" id="KW-1185">Reference proteome</keyword>
<dbReference type="FunFam" id="3.20.20.10:FF:000002">
    <property type="entry name" value="Alanine racemase"/>
    <property type="match status" value="1"/>
</dbReference>
<feature type="binding site" evidence="5 7">
    <location>
        <position position="758"/>
    </location>
    <ligand>
        <name>substrate</name>
    </ligand>
</feature>
<dbReference type="Gene3D" id="3.90.190.20">
    <property type="entry name" value="Mur ligase, C-terminal domain"/>
    <property type="match status" value="1"/>
</dbReference>
<feature type="binding site" evidence="5 7">
    <location>
        <position position="581"/>
    </location>
    <ligand>
        <name>substrate</name>
    </ligand>
</feature>
<protein>
    <recommendedName>
        <fullName evidence="5">Alanine racemase</fullName>
        <ecNumber evidence="5">5.1.1.1</ecNumber>
    </recommendedName>
</protein>
<dbReference type="Gene3D" id="2.40.37.10">
    <property type="entry name" value="Lyase, Ornithine Decarboxylase, Chain A, domain 1"/>
    <property type="match status" value="1"/>
</dbReference>
<keyword evidence="3 5" id="KW-0663">Pyridoxal phosphate</keyword>
<dbReference type="UniPathway" id="UPA00042">
    <property type="reaction ID" value="UER00497"/>
</dbReference>
<dbReference type="NCBIfam" id="NF008897">
    <property type="entry name" value="PRK11930.1"/>
    <property type="match status" value="1"/>
</dbReference>
<proteinExistence type="inferred from homology"/>
<feature type="active site" description="Proton acceptor; specific for L-alanine" evidence="5">
    <location>
        <position position="709"/>
    </location>
</feature>
<comment type="pathway">
    <text evidence="5">Amino-acid biosynthesis; D-alanine biosynthesis; D-alanine from L-alanine: step 1/1.</text>
</comment>
<dbReference type="OrthoDB" id="9801978at2"/>
<comment type="function">
    <text evidence="5">Catalyzes the interconversion of L-alanine and D-alanine. May also act on other amino acids.</text>
</comment>
<dbReference type="GO" id="GO:0030170">
    <property type="term" value="F:pyridoxal phosphate binding"/>
    <property type="evidence" value="ECO:0007669"/>
    <property type="project" value="UniProtKB-UniRule"/>
</dbReference>
<keyword evidence="9" id="KW-0436">Ligase</keyword>
<dbReference type="AlphaFoldDB" id="A0A0X3ASE6"/>
<dbReference type="STRING" id="1586267.GCA_001418685_01874"/>
<dbReference type="GO" id="GO:0030632">
    <property type="term" value="P:D-alanine biosynthetic process"/>
    <property type="evidence" value="ECO:0007669"/>
    <property type="project" value="UniProtKB-UniRule"/>
</dbReference>
<evidence type="ECO:0000256" key="3">
    <source>
        <dbReference type="ARBA" id="ARBA00022898"/>
    </source>
</evidence>
<dbReference type="EC" id="5.1.1.1" evidence="5"/>
<evidence type="ECO:0000256" key="1">
    <source>
        <dbReference type="ARBA" id="ARBA00000316"/>
    </source>
</evidence>
<dbReference type="InterPro" id="IPR036565">
    <property type="entry name" value="Mur-like_cat_sf"/>
</dbReference>
<reference evidence="9 10" key="1">
    <citation type="submission" date="2016-01" db="EMBL/GenBank/DDBJ databases">
        <authorList>
            <person name="McClelland M."/>
            <person name="Jain A."/>
            <person name="Saraogi P."/>
            <person name="Mendelson R."/>
            <person name="Westerman R."/>
            <person name="SanMiguel P."/>
            <person name="Csonka L."/>
        </authorList>
    </citation>
    <scope>NUCLEOTIDE SEQUENCE [LARGE SCALE GENOMIC DNA]</scope>
    <source>
        <strain evidence="9 10">R-53146</strain>
    </source>
</reference>
<dbReference type="InterPro" id="IPR001608">
    <property type="entry name" value="Ala_racemase_N"/>
</dbReference>